<dbReference type="Gene3D" id="2.60.120.10">
    <property type="entry name" value="Jelly Rolls"/>
    <property type="match status" value="1"/>
</dbReference>
<dbReference type="SUPFAM" id="SSF51182">
    <property type="entry name" value="RmlC-like cupins"/>
    <property type="match status" value="1"/>
</dbReference>
<dbReference type="Pfam" id="PF07883">
    <property type="entry name" value="Cupin_2"/>
    <property type="match status" value="1"/>
</dbReference>
<dbReference type="GO" id="GO:0046872">
    <property type="term" value="F:metal ion binding"/>
    <property type="evidence" value="ECO:0007669"/>
    <property type="project" value="UniProtKB-KW"/>
</dbReference>
<dbReference type="InterPro" id="IPR014710">
    <property type="entry name" value="RmlC-like_jellyroll"/>
</dbReference>
<dbReference type="InterPro" id="IPR013096">
    <property type="entry name" value="Cupin_2"/>
</dbReference>
<organism evidence="3 4">
    <name type="scientific">Corallococcus coralloides</name>
    <name type="common">Myxococcus coralloides</name>
    <dbReference type="NCBI Taxonomy" id="184914"/>
    <lineage>
        <taxon>Bacteria</taxon>
        <taxon>Pseudomonadati</taxon>
        <taxon>Myxococcota</taxon>
        <taxon>Myxococcia</taxon>
        <taxon>Myxococcales</taxon>
        <taxon>Cystobacterineae</taxon>
        <taxon>Myxococcaceae</taxon>
        <taxon>Corallococcus</taxon>
    </lineage>
</organism>
<proteinExistence type="predicted"/>
<dbReference type="AlphaFoldDB" id="A0A410S3L4"/>
<feature type="domain" description="Cupin type-2" evidence="2">
    <location>
        <begin position="49"/>
        <end position="120"/>
    </location>
</feature>
<evidence type="ECO:0000256" key="1">
    <source>
        <dbReference type="ARBA" id="ARBA00022723"/>
    </source>
</evidence>
<reference evidence="3 4" key="1">
    <citation type="submission" date="2018-12" db="EMBL/GenBank/DDBJ databases">
        <title>Complete Genome Sequence of the Corallopyronin A producing Myxobacterium Corallococcus coralloides B035.</title>
        <authorList>
            <person name="Bouhired S.M."/>
            <person name="Rupp O."/>
            <person name="Blom J."/>
            <person name="Schaeberle T.F."/>
            <person name="Kehraus S."/>
            <person name="Schiefer A."/>
            <person name="Pfarr K."/>
            <person name="Goesmann A."/>
            <person name="Hoerauf A."/>
            <person name="Koenig G.M."/>
        </authorList>
    </citation>
    <scope>NUCLEOTIDE SEQUENCE [LARGE SCALE GENOMIC DNA]</scope>
    <source>
        <strain evidence="3 4">B035</strain>
    </source>
</reference>
<dbReference type="InterPro" id="IPR011051">
    <property type="entry name" value="RmlC_Cupin_sf"/>
</dbReference>
<dbReference type="PANTHER" id="PTHR35848:SF6">
    <property type="entry name" value="CUPIN TYPE-2 DOMAIN-CONTAINING PROTEIN"/>
    <property type="match status" value="1"/>
</dbReference>
<dbReference type="PANTHER" id="PTHR35848">
    <property type="entry name" value="OXALATE-BINDING PROTEIN"/>
    <property type="match status" value="1"/>
</dbReference>
<protein>
    <submittedName>
        <fullName evidence="3">Cupin domain-containing protein</fullName>
    </submittedName>
</protein>
<accession>A0A410S3L4</accession>
<name>A0A410S3L4_CORCK</name>
<dbReference type="CDD" id="cd02224">
    <property type="entry name" value="cupin_SPO2919-like"/>
    <property type="match status" value="1"/>
</dbReference>
<evidence type="ECO:0000259" key="2">
    <source>
        <dbReference type="Pfam" id="PF07883"/>
    </source>
</evidence>
<dbReference type="EMBL" id="CP034669">
    <property type="protein sequence ID" value="QAT88740.1"/>
    <property type="molecule type" value="Genomic_DNA"/>
</dbReference>
<evidence type="ECO:0000313" key="4">
    <source>
        <dbReference type="Proteomes" id="UP000288758"/>
    </source>
</evidence>
<dbReference type="Proteomes" id="UP000288758">
    <property type="component" value="Chromosome"/>
</dbReference>
<evidence type="ECO:0000313" key="3">
    <source>
        <dbReference type="EMBL" id="QAT88740.1"/>
    </source>
</evidence>
<sequence>MKQESTMASPHLIHAEDVPWTELAHGSRVALKRKQLGAAAHGRKLGCSLVELPPGRRSWPLHYHLGNEEAVYVLSGTGSLRLGTQTLPVREGDYVALPPGAECAHQLINDGPEPLRYLCFSTMEAPDVLVYPDSKKVGVFAGAAPGGDKAARTLMAYLPLDAQVDYWEGEEP</sequence>
<gene>
    <name evidence="3" type="ORF">EJ065_7215</name>
</gene>
<dbReference type="InterPro" id="IPR051610">
    <property type="entry name" value="GPI/OXD"/>
</dbReference>
<keyword evidence="1" id="KW-0479">Metal-binding</keyword>